<sequence>MSIWSRSIGRWHITPPAIWGKLPAHADFVRSAVRHGEVDAWVSWLDEQSRGSRMDVRVRTAAFPVAFVLPPGTLAFAPRRFVLGVIAPSVDRVGRHHPLLVYQKARPRWARSHFEAQLRQPCDWQFWMARALVHHIDGPGPANLSALQGTLNALWRAQTTSPGACDADGRAAVTRQAIGLIDRWTGPLPDRDLRAGLHGVRYLPWADWPARLEGVQAESAFWQQDLQGRFVGAASRLQRLWGDLP</sequence>
<dbReference type="Gene3D" id="3.40.1730.10">
    <property type="entry name" value="pa0076 domain"/>
    <property type="match status" value="1"/>
</dbReference>
<proteinExistence type="predicted"/>
<dbReference type="InterPro" id="IPR017748">
    <property type="entry name" value="TagF"/>
</dbReference>
<dbReference type="EMBL" id="LR743507">
    <property type="protein sequence ID" value="CAA2104695.1"/>
    <property type="molecule type" value="Genomic_DNA"/>
</dbReference>
<dbReference type="NCBIfam" id="TIGR03373">
    <property type="entry name" value="VI_minor_4"/>
    <property type="match status" value="1"/>
</dbReference>
<name>A0A679J0V4_VARPD</name>
<organism evidence="1">
    <name type="scientific">Variovorax paradoxus</name>
    <dbReference type="NCBI Taxonomy" id="34073"/>
    <lineage>
        <taxon>Bacteria</taxon>
        <taxon>Pseudomonadati</taxon>
        <taxon>Pseudomonadota</taxon>
        <taxon>Betaproteobacteria</taxon>
        <taxon>Burkholderiales</taxon>
        <taxon>Comamonadaceae</taxon>
        <taxon>Variovorax</taxon>
    </lineage>
</organism>
<accession>A0A679J0V4</accession>
<gene>
    <name evidence="1" type="ORF">VVAX_02893</name>
</gene>
<protein>
    <recommendedName>
        <fullName evidence="2">Type VI secretion system-associated protein TagF</fullName>
    </recommendedName>
</protein>
<evidence type="ECO:0008006" key="2">
    <source>
        <dbReference type="Google" id="ProtNLM"/>
    </source>
</evidence>
<evidence type="ECO:0000313" key="1">
    <source>
        <dbReference type="EMBL" id="CAA2104695.1"/>
    </source>
</evidence>
<dbReference type="Pfam" id="PF09867">
    <property type="entry name" value="TagF_N"/>
    <property type="match status" value="1"/>
</dbReference>
<reference evidence="1" key="1">
    <citation type="submission" date="2019-12" db="EMBL/GenBank/DDBJ databases">
        <authorList>
            <person name="Cremers G."/>
        </authorList>
    </citation>
    <scope>NUCLEOTIDE SEQUENCE</scope>
    <source>
        <strain evidence="1">Vvax</strain>
    </source>
</reference>
<dbReference type="RefSeq" id="WP_339090499.1">
    <property type="nucleotide sequence ID" value="NZ_LR743507.1"/>
</dbReference>
<dbReference type="AlphaFoldDB" id="A0A679J0V4"/>
<dbReference type="InterPro" id="IPR038225">
    <property type="entry name" value="TagF_sf"/>
</dbReference>